<dbReference type="EMBL" id="UYYG01001217">
    <property type="protein sequence ID" value="VDN60470.1"/>
    <property type="molecule type" value="Genomic_DNA"/>
</dbReference>
<keyword evidence="3" id="KW-1185">Reference proteome</keyword>
<evidence type="ECO:0000313" key="3">
    <source>
        <dbReference type="Proteomes" id="UP000274756"/>
    </source>
</evidence>
<dbReference type="OrthoDB" id="5859941at2759"/>
<dbReference type="WBParaSite" id="DME_0000859601-mRNA-1">
    <property type="protein sequence ID" value="DME_0000859601-mRNA-1"/>
    <property type="gene ID" value="DME_0000859601"/>
</dbReference>
<reference evidence="4" key="1">
    <citation type="submission" date="2017-02" db="UniProtKB">
        <authorList>
            <consortium name="WormBaseParasite"/>
        </authorList>
    </citation>
    <scope>IDENTIFICATION</scope>
</reference>
<name>A0A0N4ULC7_DRAME</name>
<proteinExistence type="predicted"/>
<evidence type="ECO:0000313" key="2">
    <source>
        <dbReference type="Proteomes" id="UP000038040"/>
    </source>
</evidence>
<accession>A0A0N4ULC7</accession>
<evidence type="ECO:0000313" key="1">
    <source>
        <dbReference type="EMBL" id="VDN60470.1"/>
    </source>
</evidence>
<evidence type="ECO:0000313" key="4">
    <source>
        <dbReference type="WBParaSite" id="DME_0000859601-mRNA-1"/>
    </source>
</evidence>
<sequence>MNEYEYFEKKEKELYLVGINILMMKSEKSNEEKTTTADRLLAKNIVAAAGTDYIKEVHRHGRMGSRRPQVLKIRLEDMAPSILRKECALDYSPWKLFAERSNENRIIARQTFVKRMLYAKSESEDVVRKSSNSGTQAALPMVYNEQFFDSNFLPSIYYSLGQLVK</sequence>
<protein>
    <submittedName>
        <fullName evidence="1 4">Uncharacterized protein</fullName>
    </submittedName>
</protein>
<dbReference type="Proteomes" id="UP000274756">
    <property type="component" value="Unassembled WGS sequence"/>
</dbReference>
<organism evidence="2 4">
    <name type="scientific">Dracunculus medinensis</name>
    <name type="common">Guinea worm</name>
    <dbReference type="NCBI Taxonomy" id="318479"/>
    <lineage>
        <taxon>Eukaryota</taxon>
        <taxon>Metazoa</taxon>
        <taxon>Ecdysozoa</taxon>
        <taxon>Nematoda</taxon>
        <taxon>Chromadorea</taxon>
        <taxon>Rhabditida</taxon>
        <taxon>Spirurina</taxon>
        <taxon>Dracunculoidea</taxon>
        <taxon>Dracunculidae</taxon>
        <taxon>Dracunculus</taxon>
    </lineage>
</organism>
<reference evidence="1 3" key="2">
    <citation type="submission" date="2018-11" db="EMBL/GenBank/DDBJ databases">
        <authorList>
            <consortium name="Pathogen Informatics"/>
        </authorList>
    </citation>
    <scope>NUCLEOTIDE SEQUENCE [LARGE SCALE GENOMIC DNA]</scope>
</reference>
<dbReference type="AlphaFoldDB" id="A0A0N4ULC7"/>
<dbReference type="Proteomes" id="UP000038040">
    <property type="component" value="Unplaced"/>
</dbReference>
<gene>
    <name evidence="1" type="ORF">DME_LOCUS10443</name>
</gene>